<evidence type="ECO:0000256" key="2">
    <source>
        <dbReference type="ARBA" id="ARBA00022723"/>
    </source>
</evidence>
<dbReference type="Pfam" id="PF13359">
    <property type="entry name" value="DDE_Tnp_4"/>
    <property type="match status" value="1"/>
</dbReference>
<dbReference type="InterPro" id="IPR027806">
    <property type="entry name" value="HARBI1_dom"/>
</dbReference>
<evidence type="ECO:0000313" key="5">
    <source>
        <dbReference type="Proteomes" id="UP000823405"/>
    </source>
</evidence>
<accession>A0A9P6QT65</accession>
<keyword evidence="5" id="KW-1185">Reference proteome</keyword>
<comment type="caution">
    <text evidence="4">The sequence shown here is derived from an EMBL/GenBank/DDBJ whole genome shotgun (WGS) entry which is preliminary data.</text>
</comment>
<evidence type="ECO:0000259" key="3">
    <source>
        <dbReference type="Pfam" id="PF13359"/>
    </source>
</evidence>
<name>A0A9P6QT65_9FUNG</name>
<dbReference type="EMBL" id="JAAAIN010002909">
    <property type="protein sequence ID" value="KAG0289140.1"/>
    <property type="molecule type" value="Genomic_DNA"/>
</dbReference>
<sequence length="120" mass="13297">MHGSARASIENAFGMLKLKFQSLQNLPVQINSEADMDRAASWVMACVVLHNLVRRDAVEEIVEAEIHQLPVVNFWGDRLAPLNEGQPAEAVEEVGSEVLPDLGDLDHRVNRAIGKAKRDM</sequence>
<protein>
    <recommendedName>
        <fullName evidence="3">DDE Tnp4 domain-containing protein</fullName>
    </recommendedName>
</protein>
<proteinExistence type="predicted"/>
<dbReference type="AlphaFoldDB" id="A0A9P6QT65"/>
<keyword evidence="2" id="KW-0479">Metal-binding</keyword>
<evidence type="ECO:0000256" key="1">
    <source>
        <dbReference type="ARBA" id="ARBA00001968"/>
    </source>
</evidence>
<feature type="domain" description="DDE Tnp4" evidence="3">
    <location>
        <begin position="2"/>
        <end position="51"/>
    </location>
</feature>
<dbReference type="Proteomes" id="UP000823405">
    <property type="component" value="Unassembled WGS sequence"/>
</dbReference>
<comment type="cofactor">
    <cofactor evidence="1">
        <name>a divalent metal cation</name>
        <dbReference type="ChEBI" id="CHEBI:60240"/>
    </cofactor>
</comment>
<evidence type="ECO:0000313" key="4">
    <source>
        <dbReference type="EMBL" id="KAG0289140.1"/>
    </source>
</evidence>
<organism evidence="4 5">
    <name type="scientific">Linnemannia gamsii</name>
    <dbReference type="NCBI Taxonomy" id="64522"/>
    <lineage>
        <taxon>Eukaryota</taxon>
        <taxon>Fungi</taxon>
        <taxon>Fungi incertae sedis</taxon>
        <taxon>Mucoromycota</taxon>
        <taxon>Mortierellomycotina</taxon>
        <taxon>Mortierellomycetes</taxon>
        <taxon>Mortierellales</taxon>
        <taxon>Mortierellaceae</taxon>
        <taxon>Linnemannia</taxon>
    </lineage>
</organism>
<dbReference type="GO" id="GO:0046872">
    <property type="term" value="F:metal ion binding"/>
    <property type="evidence" value="ECO:0007669"/>
    <property type="project" value="UniProtKB-KW"/>
</dbReference>
<dbReference type="OrthoDB" id="2436872at2759"/>
<reference evidence="4" key="1">
    <citation type="journal article" date="2020" name="Fungal Divers.">
        <title>Resolving the Mortierellaceae phylogeny through synthesis of multi-gene phylogenetics and phylogenomics.</title>
        <authorList>
            <person name="Vandepol N."/>
            <person name="Liber J."/>
            <person name="Desiro A."/>
            <person name="Na H."/>
            <person name="Kennedy M."/>
            <person name="Barry K."/>
            <person name="Grigoriev I.V."/>
            <person name="Miller A.N."/>
            <person name="O'Donnell K."/>
            <person name="Stajich J.E."/>
            <person name="Bonito G."/>
        </authorList>
    </citation>
    <scope>NUCLEOTIDE SEQUENCE</scope>
    <source>
        <strain evidence="4">NVP60</strain>
    </source>
</reference>
<gene>
    <name evidence="4" type="ORF">BGZ97_006564</name>
</gene>